<evidence type="ECO:0000313" key="2">
    <source>
        <dbReference type="EnsemblMetazoa" id="ISCW000121-PA"/>
    </source>
</evidence>
<dbReference type="AlphaFoldDB" id="B7P0T6"/>
<dbReference type="EMBL" id="ABJB010429736">
    <property type="status" value="NOT_ANNOTATED_CDS"/>
    <property type="molecule type" value="Genomic_DNA"/>
</dbReference>
<dbReference type="HOGENOM" id="CLU_2690562_0_0_1"/>
<dbReference type="EnsemblMetazoa" id="ISCW000121-RA">
    <property type="protein sequence ID" value="ISCW000121-PA"/>
    <property type="gene ID" value="ISCW000121"/>
</dbReference>
<name>B7P0T6_IXOSC</name>
<proteinExistence type="predicted"/>
<dbReference type="EMBL" id="DS612897">
    <property type="protein sequence ID" value="EEC00208.1"/>
    <property type="molecule type" value="Genomic_DNA"/>
</dbReference>
<gene>
    <name evidence="1" type="ORF">IscW_ISCW000121</name>
</gene>
<protein>
    <submittedName>
        <fullName evidence="1 2">Uncharacterized protein</fullName>
    </submittedName>
</protein>
<sequence length="74" mass="8031">MRCHTTPLVVALVTSFPFRITRGLGEALAYAGCVAAYGSIDRAHPRLPPADPRQSQELRGCVRSLFPPFFPSGC</sequence>
<accession>B7P0T6</accession>
<dbReference type="InParanoid" id="B7P0T6"/>
<organism>
    <name type="scientific">Ixodes scapularis</name>
    <name type="common">Black-legged tick</name>
    <name type="synonym">Deer tick</name>
    <dbReference type="NCBI Taxonomy" id="6945"/>
    <lineage>
        <taxon>Eukaryota</taxon>
        <taxon>Metazoa</taxon>
        <taxon>Ecdysozoa</taxon>
        <taxon>Arthropoda</taxon>
        <taxon>Chelicerata</taxon>
        <taxon>Arachnida</taxon>
        <taxon>Acari</taxon>
        <taxon>Parasitiformes</taxon>
        <taxon>Ixodida</taxon>
        <taxon>Ixodoidea</taxon>
        <taxon>Ixodidae</taxon>
        <taxon>Ixodinae</taxon>
        <taxon>Ixodes</taxon>
    </lineage>
</organism>
<reference evidence="1 3" key="1">
    <citation type="submission" date="2008-03" db="EMBL/GenBank/DDBJ databases">
        <title>Annotation of Ixodes scapularis.</title>
        <authorList>
            <consortium name="Ixodes scapularis Genome Project Consortium"/>
            <person name="Caler E."/>
            <person name="Hannick L.I."/>
            <person name="Bidwell S."/>
            <person name="Joardar V."/>
            <person name="Thiagarajan M."/>
            <person name="Amedeo P."/>
            <person name="Galinsky K.J."/>
            <person name="Schobel S."/>
            <person name="Inman J."/>
            <person name="Hostetler J."/>
            <person name="Miller J."/>
            <person name="Hammond M."/>
            <person name="Megy K."/>
            <person name="Lawson D."/>
            <person name="Kodira C."/>
            <person name="Sutton G."/>
            <person name="Meyer J."/>
            <person name="Hill C.A."/>
            <person name="Birren B."/>
            <person name="Nene V."/>
            <person name="Collins F."/>
            <person name="Alarcon-Chaidez F."/>
            <person name="Wikel S."/>
            <person name="Strausberg R."/>
        </authorList>
    </citation>
    <scope>NUCLEOTIDE SEQUENCE [LARGE SCALE GENOMIC DNA]</scope>
    <source>
        <strain evidence="3">Wikel</strain>
        <strain evidence="1">Wikel colony</strain>
    </source>
</reference>
<reference evidence="2" key="2">
    <citation type="submission" date="2020-05" db="UniProtKB">
        <authorList>
            <consortium name="EnsemblMetazoa"/>
        </authorList>
    </citation>
    <scope>IDENTIFICATION</scope>
    <source>
        <strain evidence="2">wikel</strain>
    </source>
</reference>
<evidence type="ECO:0000313" key="3">
    <source>
        <dbReference type="Proteomes" id="UP000001555"/>
    </source>
</evidence>
<evidence type="ECO:0000313" key="1">
    <source>
        <dbReference type="EMBL" id="EEC00208.1"/>
    </source>
</evidence>
<keyword evidence="3" id="KW-1185">Reference proteome</keyword>
<dbReference type="PaxDb" id="6945-B7P0T6"/>
<dbReference type="Proteomes" id="UP000001555">
    <property type="component" value="Unassembled WGS sequence"/>
</dbReference>
<dbReference type="VEuPathDB" id="VectorBase:ISCW000121"/>